<keyword evidence="2" id="KW-1185">Reference proteome</keyword>
<dbReference type="EMBL" id="JAZGQO010000018">
    <property type="protein sequence ID" value="KAK6167694.1"/>
    <property type="molecule type" value="Genomic_DNA"/>
</dbReference>
<protein>
    <submittedName>
        <fullName evidence="1">Uncharacterized protein</fullName>
    </submittedName>
</protein>
<reference evidence="1 2" key="1">
    <citation type="submission" date="2024-01" db="EMBL/GenBank/DDBJ databases">
        <title>The genome of the rayed Mediterranean limpet Patella caerulea (Linnaeus, 1758).</title>
        <authorList>
            <person name="Anh-Thu Weber A."/>
            <person name="Halstead-Nussloch G."/>
        </authorList>
    </citation>
    <scope>NUCLEOTIDE SEQUENCE [LARGE SCALE GENOMIC DNA]</scope>
    <source>
        <strain evidence="1">AATW-2023a</strain>
        <tissue evidence="1">Whole specimen</tissue>
    </source>
</reference>
<evidence type="ECO:0000313" key="1">
    <source>
        <dbReference type="EMBL" id="KAK6167694.1"/>
    </source>
</evidence>
<evidence type="ECO:0000313" key="2">
    <source>
        <dbReference type="Proteomes" id="UP001347796"/>
    </source>
</evidence>
<name>A0AAN8GGU4_PATCE</name>
<sequence>MLCIHSFPRPLIDGEDFRTQTFIVMIDQLSAALTKRQNAYSVLSQRFGFLGKLGNLNRDEIKEAASTLLAIYTDDLDEHFENELQQFVNVIKDKIFVKDRIYELQILEMFDPETDGGTALISTFPN</sequence>
<dbReference type="AlphaFoldDB" id="A0AAN8GGU4"/>
<dbReference type="Proteomes" id="UP001347796">
    <property type="component" value="Unassembled WGS sequence"/>
</dbReference>
<proteinExistence type="predicted"/>
<accession>A0AAN8GGU4</accession>
<comment type="caution">
    <text evidence="1">The sequence shown here is derived from an EMBL/GenBank/DDBJ whole genome shotgun (WGS) entry which is preliminary data.</text>
</comment>
<gene>
    <name evidence="1" type="ORF">SNE40_021662</name>
</gene>
<organism evidence="1 2">
    <name type="scientific">Patella caerulea</name>
    <name type="common">Rayed Mediterranean limpet</name>
    <dbReference type="NCBI Taxonomy" id="87958"/>
    <lineage>
        <taxon>Eukaryota</taxon>
        <taxon>Metazoa</taxon>
        <taxon>Spiralia</taxon>
        <taxon>Lophotrochozoa</taxon>
        <taxon>Mollusca</taxon>
        <taxon>Gastropoda</taxon>
        <taxon>Patellogastropoda</taxon>
        <taxon>Patelloidea</taxon>
        <taxon>Patellidae</taxon>
        <taxon>Patella</taxon>
    </lineage>
</organism>